<dbReference type="Gene3D" id="2.60.120.260">
    <property type="entry name" value="Galactose-binding domain-like"/>
    <property type="match status" value="4"/>
</dbReference>
<feature type="domain" description="Pherophorin" evidence="3">
    <location>
        <begin position="36"/>
        <end position="189"/>
    </location>
</feature>
<evidence type="ECO:0000256" key="2">
    <source>
        <dbReference type="SAM" id="SignalP"/>
    </source>
</evidence>
<feature type="region of interest" description="Disordered" evidence="1">
    <location>
        <begin position="520"/>
        <end position="577"/>
    </location>
</feature>
<dbReference type="AlphaFoldDB" id="A0A835XIK9"/>
<evidence type="ECO:0000313" key="4">
    <source>
        <dbReference type="EMBL" id="KAG2485372.1"/>
    </source>
</evidence>
<gene>
    <name evidence="4" type="ORF">HYH03_015863</name>
</gene>
<dbReference type="InterPro" id="IPR024616">
    <property type="entry name" value="Pherophorin"/>
</dbReference>
<evidence type="ECO:0000313" key="5">
    <source>
        <dbReference type="Proteomes" id="UP000612055"/>
    </source>
</evidence>
<dbReference type="Proteomes" id="UP000612055">
    <property type="component" value="Unassembled WGS sequence"/>
</dbReference>
<feature type="compositionally biased region" description="Pro residues" evidence="1">
    <location>
        <begin position="546"/>
        <end position="574"/>
    </location>
</feature>
<evidence type="ECO:0000259" key="3">
    <source>
        <dbReference type="Pfam" id="PF12499"/>
    </source>
</evidence>
<comment type="caution">
    <text evidence="4">The sequence shown here is derived from an EMBL/GenBank/DDBJ whole genome shotgun (WGS) entry which is preliminary data.</text>
</comment>
<dbReference type="EMBL" id="JAEHOE010000130">
    <property type="protein sequence ID" value="KAG2485372.1"/>
    <property type="molecule type" value="Genomic_DNA"/>
</dbReference>
<organism evidence="4 5">
    <name type="scientific">Edaphochlamys debaryana</name>
    <dbReference type="NCBI Taxonomy" id="47281"/>
    <lineage>
        <taxon>Eukaryota</taxon>
        <taxon>Viridiplantae</taxon>
        <taxon>Chlorophyta</taxon>
        <taxon>core chlorophytes</taxon>
        <taxon>Chlorophyceae</taxon>
        <taxon>CS clade</taxon>
        <taxon>Chlamydomonadales</taxon>
        <taxon>Chlamydomonadales incertae sedis</taxon>
        <taxon>Edaphochlamys</taxon>
    </lineage>
</organism>
<keyword evidence="5" id="KW-1185">Reference proteome</keyword>
<reference evidence="4" key="1">
    <citation type="journal article" date="2020" name="bioRxiv">
        <title>Comparative genomics of Chlamydomonas.</title>
        <authorList>
            <person name="Craig R.J."/>
            <person name="Hasan A.R."/>
            <person name="Ness R.W."/>
            <person name="Keightley P.D."/>
        </authorList>
    </citation>
    <scope>NUCLEOTIDE SEQUENCE</scope>
    <source>
        <strain evidence="4">CCAP 11/70</strain>
    </source>
</reference>
<feature type="compositionally biased region" description="Pro residues" evidence="1">
    <location>
        <begin position="520"/>
        <end position="537"/>
    </location>
</feature>
<protein>
    <recommendedName>
        <fullName evidence="3">Pherophorin domain-containing protein</fullName>
    </recommendedName>
</protein>
<evidence type="ECO:0000256" key="1">
    <source>
        <dbReference type="SAM" id="MobiDB-lite"/>
    </source>
</evidence>
<feature type="chain" id="PRO_5032569493" description="Pherophorin domain-containing protein" evidence="2">
    <location>
        <begin position="26"/>
        <end position="897"/>
    </location>
</feature>
<proteinExistence type="predicted"/>
<dbReference type="OrthoDB" id="10036721at2759"/>
<feature type="signal peptide" evidence="2">
    <location>
        <begin position="1"/>
        <end position="25"/>
    </location>
</feature>
<accession>A0A835XIK9</accession>
<name>A0A835XIK9_9CHLO</name>
<keyword evidence="2" id="KW-0732">Signal</keyword>
<dbReference type="Pfam" id="PF12499">
    <property type="entry name" value="DUF3707"/>
    <property type="match status" value="1"/>
</dbReference>
<sequence length="897" mass="95122">MGRPHWALPLAPLTLAVLLSRAALASRIQTGLYTAFPYCKCAPNRPSAYSLFPLVSASGTGEYCFTLQVARPAGCTSYCCQGADLRKIELDVVPGCDTHNTNATATLNGTPLAAAFDLPPSGPQGSTVLRLTGLGLGPSDDGAQLCLTLAPNRNRPGACDSLARLCAPPPGFPPGTCAVLLQDSRAQCCRVSTPGLGGGKAFVVSTSQDQAPWFFYGSRYFPDPDAVWIWSSPGAAVTAPTDVVSSFTKILQLEEDTPALLHIVCDDRCDVYLDDVFQATVITGYTRLENYWRLPLQLPAGGVNLTLRCTNALPLPSAEPTVTPAGVLAALTAEPGGAVLAHTDASWVVRLSVELGDVAGAQQPAAVLGPPDMDPWYARVYDESASWIWMYYTIYRDSPTNVIPVFTKALDLPAATRASLTLLADDSAEVYLNGVFQGTTVGGWSYWPDNMPRVALELQAGTNTLAISGVNQWGQGRPGYNPAGLLASLVDEASGAVLARTDGSWSWALLEGSALLPPLPPSFPPSPPPLPPSPPYPPDDDLYSPPWYPAWDPPESPLDPPPPPRPPQPPPRPRLPAGVNAAFVVSTSQDQPPWNFRWFVEPLAEWIWSSPNAAVSAPQDVVSYFSTTLLISTATHVVLHIVPDNRCDVFLDGALQGVVVTGWDRTTSYWQMPLRLRAGRPQLTLRCVNYLNTSAPEGGYGSSPAGLLLSLVSAADGSVLARSDAYWSSRLSRQLGALGGATTKAAELGDPGMGPWFAEHWTVDPGALWIWASLAYTDALTNTSYVFSRAFDLPEATPAALYVLADDTVDVFLNGVYLGSTGGGWGDPQPPTLLLDLAGGRSTLALRAANQWGQGNEGYNPAGLLASLVAPGRGPDADGVVVVHTDGSWDCTPQSVL</sequence>